<sequence length="235" mass="26205">SAAPPSVSAPVYLLLSFAFVSTSWSLITARVQICAGSEAAVEDIGFPEFEDCSRVSALSSVMVVVMSVSGELRGLASRGFFCLHFGGGEVFLRLECCGLGDVFAPCFKELSRVSISRFRLSSPLLVAWLCARTPTLSCPEKILLLVLSRGIRERMWRASVWSIGVFLPLWRRVRDSQVLVVEVSSQPVPWYCLCLLSLQVQWVWQSFWLSPFQIKSSVQLMDFLWFEMVEGSSSL</sequence>
<evidence type="ECO:0008006" key="4">
    <source>
        <dbReference type="Google" id="ProtNLM"/>
    </source>
</evidence>
<gene>
    <name evidence="2" type="ORF">HID58_047694</name>
</gene>
<evidence type="ECO:0000256" key="1">
    <source>
        <dbReference type="SAM" id="SignalP"/>
    </source>
</evidence>
<organism evidence="2 3">
    <name type="scientific">Brassica napus</name>
    <name type="common">Rape</name>
    <dbReference type="NCBI Taxonomy" id="3708"/>
    <lineage>
        <taxon>Eukaryota</taxon>
        <taxon>Viridiplantae</taxon>
        <taxon>Streptophyta</taxon>
        <taxon>Embryophyta</taxon>
        <taxon>Tracheophyta</taxon>
        <taxon>Spermatophyta</taxon>
        <taxon>Magnoliopsida</taxon>
        <taxon>eudicotyledons</taxon>
        <taxon>Gunneridae</taxon>
        <taxon>Pentapetalae</taxon>
        <taxon>rosids</taxon>
        <taxon>malvids</taxon>
        <taxon>Brassicales</taxon>
        <taxon>Brassicaceae</taxon>
        <taxon>Brassiceae</taxon>
        <taxon>Brassica</taxon>
    </lineage>
</organism>
<keyword evidence="1" id="KW-0732">Signal</keyword>
<reference evidence="2 3" key="1">
    <citation type="submission" date="2021-05" db="EMBL/GenBank/DDBJ databases">
        <title>Genome Assembly of Synthetic Allotetraploid Brassica napus Reveals Homoeologous Exchanges between Subgenomes.</title>
        <authorList>
            <person name="Davis J.T."/>
        </authorList>
    </citation>
    <scope>NUCLEOTIDE SEQUENCE [LARGE SCALE GENOMIC DNA]</scope>
    <source>
        <strain evidence="3">cv. Da-Ae</strain>
        <tissue evidence="2">Seedling</tissue>
    </source>
</reference>
<dbReference type="Proteomes" id="UP000824890">
    <property type="component" value="Unassembled WGS sequence"/>
</dbReference>
<dbReference type="EMBL" id="JAGKQM010000012">
    <property type="protein sequence ID" value="KAH0898126.1"/>
    <property type="molecule type" value="Genomic_DNA"/>
</dbReference>
<evidence type="ECO:0000313" key="3">
    <source>
        <dbReference type="Proteomes" id="UP000824890"/>
    </source>
</evidence>
<protein>
    <recommendedName>
        <fullName evidence="4">Secreted protein</fullName>
    </recommendedName>
</protein>
<comment type="caution">
    <text evidence="2">The sequence shown here is derived from an EMBL/GenBank/DDBJ whole genome shotgun (WGS) entry which is preliminary data.</text>
</comment>
<accession>A0ABQ8AZY7</accession>
<evidence type="ECO:0000313" key="2">
    <source>
        <dbReference type="EMBL" id="KAH0898126.1"/>
    </source>
</evidence>
<feature type="signal peptide" evidence="1">
    <location>
        <begin position="1"/>
        <end position="25"/>
    </location>
</feature>
<keyword evidence="3" id="KW-1185">Reference proteome</keyword>
<name>A0ABQ8AZY7_BRANA</name>
<proteinExistence type="predicted"/>
<feature type="non-terminal residue" evidence="2">
    <location>
        <position position="1"/>
    </location>
</feature>
<feature type="chain" id="PRO_5046221679" description="Secreted protein" evidence="1">
    <location>
        <begin position="26"/>
        <end position="235"/>
    </location>
</feature>